<dbReference type="PROSITE" id="PS51257">
    <property type="entry name" value="PROKAR_LIPOPROTEIN"/>
    <property type="match status" value="1"/>
</dbReference>
<proteinExistence type="predicted"/>
<dbReference type="EMBL" id="MUHD01000058">
    <property type="protein sequence ID" value="OXA99435.1"/>
    <property type="molecule type" value="Genomic_DNA"/>
</dbReference>
<reference evidence="1 2" key="1">
    <citation type="submission" date="2016-11" db="EMBL/GenBank/DDBJ databases">
        <title>Whole genomes of Flavobacteriaceae.</title>
        <authorList>
            <person name="Stine C."/>
            <person name="Li C."/>
            <person name="Tadesse D."/>
        </authorList>
    </citation>
    <scope>NUCLEOTIDE SEQUENCE [LARGE SCALE GENOMIC DNA]</scope>
    <source>
        <strain evidence="1 2">CCUG 60112</strain>
    </source>
</reference>
<protein>
    <recommendedName>
        <fullName evidence="3">Lipoprotein</fullName>
    </recommendedName>
</protein>
<comment type="caution">
    <text evidence="1">The sequence shown here is derived from an EMBL/GenBank/DDBJ whole genome shotgun (WGS) entry which is preliminary data.</text>
</comment>
<dbReference type="Proteomes" id="UP000198381">
    <property type="component" value="Unassembled WGS sequence"/>
</dbReference>
<evidence type="ECO:0008006" key="3">
    <source>
        <dbReference type="Google" id="ProtNLM"/>
    </source>
</evidence>
<evidence type="ECO:0000313" key="1">
    <source>
        <dbReference type="EMBL" id="OXA99435.1"/>
    </source>
</evidence>
<organism evidence="1 2">
    <name type="scientific">Flavobacterium plurextorum</name>
    <dbReference type="NCBI Taxonomy" id="1114867"/>
    <lineage>
        <taxon>Bacteria</taxon>
        <taxon>Pseudomonadati</taxon>
        <taxon>Bacteroidota</taxon>
        <taxon>Flavobacteriia</taxon>
        <taxon>Flavobacteriales</taxon>
        <taxon>Flavobacteriaceae</taxon>
        <taxon>Flavobacterium</taxon>
    </lineage>
</organism>
<dbReference type="RefSeq" id="WP_089059901.1">
    <property type="nucleotide sequence ID" value="NZ_MUHD01000058.1"/>
</dbReference>
<sequence length="184" mass="20868">MKIRILVIMTLLFISCKKEEKQEVNNVTAEKKSETKNTEKTVNKTSADTIVLSTKHKTNKILCDLDGDGLNETVEIVRSTKNRKSGLRIIFGNGNKTDYFGMGNDVLDQGFDEIDWTGIFEKAPKNELYWDNVGENGDILADEEIKEEDKIKLLNDGIFIHAEESCGGGIIYLENGKYKWIQQE</sequence>
<name>A0ABX4CPP9_9FLAO</name>
<gene>
    <name evidence="1" type="ORF">B0A81_21365</name>
</gene>
<evidence type="ECO:0000313" key="2">
    <source>
        <dbReference type="Proteomes" id="UP000198381"/>
    </source>
</evidence>
<accession>A0ABX4CPP9</accession>
<keyword evidence="2" id="KW-1185">Reference proteome</keyword>